<dbReference type="CDD" id="cd11648">
    <property type="entry name" value="RsmI"/>
    <property type="match status" value="1"/>
</dbReference>
<dbReference type="Proteomes" id="UP000319776">
    <property type="component" value="Unassembled WGS sequence"/>
</dbReference>
<comment type="similarity">
    <text evidence="6">Belongs to the methyltransferase superfamily. RsmI family.</text>
</comment>
<dbReference type="EMBL" id="VFSS01000007">
    <property type="protein sequence ID" value="TPE57213.1"/>
    <property type="molecule type" value="Genomic_DNA"/>
</dbReference>
<dbReference type="AlphaFoldDB" id="A0A501XA01"/>
<proteinExistence type="inferred from homology"/>
<comment type="subcellular location">
    <subcellularLocation>
        <location evidence="6">Cytoplasm</location>
    </subcellularLocation>
</comment>
<dbReference type="PIRSF" id="PIRSF005917">
    <property type="entry name" value="MTase_YraL"/>
    <property type="match status" value="1"/>
</dbReference>
<keyword evidence="3 6" id="KW-0489">Methyltransferase</keyword>
<evidence type="ECO:0000256" key="6">
    <source>
        <dbReference type="HAMAP-Rule" id="MF_01877"/>
    </source>
</evidence>
<keyword evidence="4 6" id="KW-0808">Transferase</keyword>
<dbReference type="InterPro" id="IPR014777">
    <property type="entry name" value="4pyrrole_Mease_sub1"/>
</dbReference>
<dbReference type="OrthoDB" id="9809084at2"/>
<dbReference type="Gene3D" id="3.30.950.10">
    <property type="entry name" value="Methyltransferase, Cobalt-precorrin-4 Transmethylase, Domain 2"/>
    <property type="match status" value="1"/>
</dbReference>
<evidence type="ECO:0000256" key="1">
    <source>
        <dbReference type="ARBA" id="ARBA00022490"/>
    </source>
</evidence>
<evidence type="ECO:0000256" key="3">
    <source>
        <dbReference type="ARBA" id="ARBA00022603"/>
    </source>
</evidence>
<dbReference type="InterPro" id="IPR008189">
    <property type="entry name" value="rRNA_ssu_MeTfrase_I"/>
</dbReference>
<reference evidence="8 9" key="1">
    <citation type="submission" date="2019-06" db="EMBL/GenBank/DDBJ databases">
        <title>Mycoplasma falconis type strain whole genome sequence.</title>
        <authorList>
            <person name="Spergser J."/>
        </authorList>
    </citation>
    <scope>NUCLEOTIDE SEQUENCE [LARGE SCALE GENOMIC DNA]</scope>
    <source>
        <strain evidence="8 9">ATCC 51372</strain>
    </source>
</reference>
<dbReference type="PANTHER" id="PTHR46111">
    <property type="entry name" value="RIBOSOMAL RNA SMALL SUBUNIT METHYLTRANSFERASE I"/>
    <property type="match status" value="1"/>
</dbReference>
<dbReference type="InterPro" id="IPR035996">
    <property type="entry name" value="4pyrrol_Methylase_sf"/>
</dbReference>
<dbReference type="SUPFAM" id="SSF53790">
    <property type="entry name" value="Tetrapyrrole methylase"/>
    <property type="match status" value="1"/>
</dbReference>
<dbReference type="Gene3D" id="3.40.1010.10">
    <property type="entry name" value="Cobalt-precorrin-4 Transmethylase, Domain 1"/>
    <property type="match status" value="1"/>
</dbReference>
<feature type="domain" description="Tetrapyrrole methylase" evidence="7">
    <location>
        <begin position="4"/>
        <end position="198"/>
    </location>
</feature>
<dbReference type="Pfam" id="PF00590">
    <property type="entry name" value="TP_methylase"/>
    <property type="match status" value="1"/>
</dbReference>
<organism evidence="8 9">
    <name type="scientific">[Mycoplasma] falconis</name>
    <dbReference type="NCBI Taxonomy" id="92403"/>
    <lineage>
        <taxon>Bacteria</taxon>
        <taxon>Bacillati</taxon>
        <taxon>Mycoplasmatota</taxon>
        <taxon>Mycoplasmoidales</taxon>
        <taxon>Metamycoplasmataceae</taxon>
        <taxon>Metamycoplasma</taxon>
    </lineage>
</organism>
<comment type="catalytic activity">
    <reaction evidence="6">
        <text>cytidine(1402) in 16S rRNA + S-adenosyl-L-methionine = 2'-O-methylcytidine(1402) in 16S rRNA + S-adenosyl-L-homocysteine + H(+)</text>
        <dbReference type="Rhea" id="RHEA:42924"/>
        <dbReference type="Rhea" id="RHEA-COMP:10285"/>
        <dbReference type="Rhea" id="RHEA-COMP:10286"/>
        <dbReference type="ChEBI" id="CHEBI:15378"/>
        <dbReference type="ChEBI" id="CHEBI:57856"/>
        <dbReference type="ChEBI" id="CHEBI:59789"/>
        <dbReference type="ChEBI" id="CHEBI:74495"/>
        <dbReference type="ChEBI" id="CHEBI:82748"/>
        <dbReference type="EC" id="2.1.1.198"/>
    </reaction>
</comment>
<dbReference type="PROSITE" id="PS01296">
    <property type="entry name" value="RSMI"/>
    <property type="match status" value="1"/>
</dbReference>
<dbReference type="PANTHER" id="PTHR46111:SF1">
    <property type="entry name" value="RIBOSOMAL RNA SMALL SUBUNIT METHYLTRANSFERASE I"/>
    <property type="match status" value="1"/>
</dbReference>
<comment type="function">
    <text evidence="6">Catalyzes the 2'-O-methylation of the ribose of cytidine 1402 (C1402) in 16S rRNA.</text>
</comment>
<dbReference type="EC" id="2.1.1.198" evidence="6"/>
<evidence type="ECO:0000313" key="9">
    <source>
        <dbReference type="Proteomes" id="UP000319776"/>
    </source>
</evidence>
<gene>
    <name evidence="6 8" type="primary">rsmI</name>
    <name evidence="8" type="ORF">FJO69_02250</name>
</gene>
<dbReference type="HAMAP" id="MF_01877">
    <property type="entry name" value="16SrRNA_methyltr_I"/>
    <property type="match status" value="1"/>
</dbReference>
<dbReference type="InterPro" id="IPR018063">
    <property type="entry name" value="SAM_MeTrfase_RsmI_CS"/>
</dbReference>
<evidence type="ECO:0000259" key="7">
    <source>
        <dbReference type="Pfam" id="PF00590"/>
    </source>
</evidence>
<protein>
    <recommendedName>
        <fullName evidence="6">Ribosomal RNA small subunit methyltransferase I</fullName>
        <ecNumber evidence="6">2.1.1.198</ecNumber>
    </recommendedName>
    <alternativeName>
        <fullName evidence="6">16S rRNA 2'-O-ribose C1402 methyltransferase</fullName>
    </alternativeName>
    <alternativeName>
        <fullName evidence="6">rRNA (cytidine-2'-O-)-methyltransferase RsmI</fullName>
    </alternativeName>
</protein>
<evidence type="ECO:0000256" key="4">
    <source>
        <dbReference type="ARBA" id="ARBA00022679"/>
    </source>
</evidence>
<evidence type="ECO:0000256" key="5">
    <source>
        <dbReference type="ARBA" id="ARBA00022691"/>
    </source>
</evidence>
<dbReference type="InterPro" id="IPR014776">
    <property type="entry name" value="4pyrrole_Mease_sub2"/>
</dbReference>
<dbReference type="InterPro" id="IPR000878">
    <property type="entry name" value="4pyrrol_Mease"/>
</dbReference>
<dbReference type="NCBIfam" id="TIGR00096">
    <property type="entry name" value="16S rRNA (cytidine(1402)-2'-O)-methyltransferase"/>
    <property type="match status" value="1"/>
</dbReference>
<name>A0A501XA01_9BACT</name>
<keyword evidence="1 6" id="KW-0963">Cytoplasm</keyword>
<comment type="caution">
    <text evidence="8">The sequence shown here is derived from an EMBL/GenBank/DDBJ whole genome shotgun (WGS) entry which is preliminary data.</text>
</comment>
<keyword evidence="5 6" id="KW-0949">S-adenosyl-L-methionine</keyword>
<keyword evidence="2 6" id="KW-0698">rRNA processing</keyword>
<dbReference type="GO" id="GO:0005737">
    <property type="term" value="C:cytoplasm"/>
    <property type="evidence" value="ECO:0007669"/>
    <property type="project" value="UniProtKB-SubCell"/>
</dbReference>
<keyword evidence="9" id="KW-1185">Reference proteome</keyword>
<accession>A0A501XA01</accession>
<dbReference type="GO" id="GO:0070677">
    <property type="term" value="F:rRNA (cytosine-2'-O-)-methyltransferase activity"/>
    <property type="evidence" value="ECO:0007669"/>
    <property type="project" value="UniProtKB-UniRule"/>
</dbReference>
<sequence>MEYKLSIVGTPIGNLEDITLRAINTLKASEIILCEDTRVTYKLLKHLNIENKKLITYNNFNELEISEYVIKLILEGKHVSLVSDAGMPCISDPGFEVIKAAKKENIFIDVVGGPTALIHALVKANQASKFTFLGFLKDKSISRQNELKNLNYGTYVCYVSPHKLLATLNDFEQVFKDKVDIYLIKEMTKMFETSYEGKPLEVIQQLGENIKGEFSMVFTINEDKKKKVNKYAEFSKHDN</sequence>
<evidence type="ECO:0000256" key="2">
    <source>
        <dbReference type="ARBA" id="ARBA00022552"/>
    </source>
</evidence>
<dbReference type="RefSeq" id="WP_140781413.1">
    <property type="nucleotide sequence ID" value="NZ_VFSS01000007.1"/>
</dbReference>
<evidence type="ECO:0000313" key="8">
    <source>
        <dbReference type="EMBL" id="TPE57213.1"/>
    </source>
</evidence>
<dbReference type="FunFam" id="3.40.1010.10:FF:000007">
    <property type="entry name" value="Ribosomal RNA small subunit methyltransferase I"/>
    <property type="match status" value="1"/>
</dbReference>